<feature type="transmembrane region" description="Helical" evidence="6">
    <location>
        <begin position="190"/>
        <end position="208"/>
    </location>
</feature>
<dbReference type="InterPro" id="IPR011622">
    <property type="entry name" value="7TMR_DISM_rcpt_extracell_dom2"/>
</dbReference>
<dbReference type="PROSITE" id="PS50110">
    <property type="entry name" value="RESPONSE_REGULATORY"/>
    <property type="match status" value="1"/>
</dbReference>
<dbReference type="Pfam" id="PF07695">
    <property type="entry name" value="7TMR-DISM_7TM"/>
    <property type="match status" value="1"/>
</dbReference>
<evidence type="ECO:0000256" key="7">
    <source>
        <dbReference type="SAM" id="SignalP"/>
    </source>
</evidence>
<feature type="transmembrane region" description="Helical" evidence="6">
    <location>
        <begin position="340"/>
        <end position="363"/>
    </location>
</feature>
<dbReference type="Proteomes" id="UP000463138">
    <property type="component" value="Unassembled WGS sequence"/>
</dbReference>
<keyword evidence="6" id="KW-1133">Transmembrane helix</keyword>
<feature type="transmembrane region" description="Helical" evidence="6">
    <location>
        <begin position="215"/>
        <end position="237"/>
    </location>
</feature>
<dbReference type="Pfam" id="PF00072">
    <property type="entry name" value="Response_reg"/>
    <property type="match status" value="1"/>
</dbReference>
<dbReference type="SMART" id="SM00388">
    <property type="entry name" value="HisKA"/>
    <property type="match status" value="1"/>
</dbReference>
<dbReference type="InterPro" id="IPR036890">
    <property type="entry name" value="HATPase_C_sf"/>
</dbReference>
<evidence type="ECO:0000256" key="1">
    <source>
        <dbReference type="ARBA" id="ARBA00000085"/>
    </source>
</evidence>
<dbReference type="GO" id="GO:0000155">
    <property type="term" value="F:phosphorelay sensor kinase activity"/>
    <property type="evidence" value="ECO:0007669"/>
    <property type="project" value="InterPro"/>
</dbReference>
<gene>
    <name evidence="10" type="ORF">DT594_01330</name>
</gene>
<dbReference type="InterPro" id="IPR011006">
    <property type="entry name" value="CheY-like_superfamily"/>
</dbReference>
<evidence type="ECO:0000256" key="4">
    <source>
        <dbReference type="ARBA" id="ARBA00023012"/>
    </source>
</evidence>
<dbReference type="Gene3D" id="3.30.565.10">
    <property type="entry name" value="Histidine kinase-like ATPase, C-terminal domain"/>
    <property type="match status" value="1"/>
</dbReference>
<dbReference type="InterPro" id="IPR003594">
    <property type="entry name" value="HATPase_dom"/>
</dbReference>
<feature type="domain" description="Histidine kinase" evidence="8">
    <location>
        <begin position="419"/>
        <end position="641"/>
    </location>
</feature>
<dbReference type="RefSeq" id="WP_149331025.1">
    <property type="nucleotide sequence ID" value="NZ_QOVF01000001.1"/>
</dbReference>
<dbReference type="PRINTS" id="PR00344">
    <property type="entry name" value="BCTRLSENSOR"/>
</dbReference>
<dbReference type="OrthoDB" id="9809567at2"/>
<keyword evidence="6" id="KW-0472">Membrane</keyword>
<evidence type="ECO:0000259" key="8">
    <source>
        <dbReference type="PROSITE" id="PS50109"/>
    </source>
</evidence>
<evidence type="ECO:0000313" key="10">
    <source>
        <dbReference type="EMBL" id="KAA0696035.1"/>
    </source>
</evidence>
<dbReference type="SMART" id="SM00387">
    <property type="entry name" value="HATPase_c"/>
    <property type="match status" value="1"/>
</dbReference>
<dbReference type="Gene3D" id="1.10.287.130">
    <property type="match status" value="1"/>
</dbReference>
<dbReference type="AlphaFoldDB" id="A0A7V7GVA9"/>
<evidence type="ECO:0000259" key="9">
    <source>
        <dbReference type="PROSITE" id="PS50110"/>
    </source>
</evidence>
<dbReference type="Gene3D" id="2.60.40.2380">
    <property type="match status" value="1"/>
</dbReference>
<dbReference type="InterPro" id="IPR003661">
    <property type="entry name" value="HisK_dim/P_dom"/>
</dbReference>
<feature type="chain" id="PRO_5030976546" description="histidine kinase" evidence="7">
    <location>
        <begin position="23"/>
        <end position="922"/>
    </location>
</feature>
<sequence>MALSLRLLLLCCSFLLAFPSHAQTVEPLLIEQTDLRVNLSSHVLLLEDPEAGFSVDQIHDNPGRSWQPVTGKYPNMGKTGSAWWLRFTIDNPSSTSVSGVIEINYPILDNLKLFQFAADKPIREQHSGDHLLLGERPMQVRNPWMPVELVPGRNDFYLRVETSSTVFVPLYFSTWPAAAANLEVSMLANGLFYGVLLGLFAYNLFLYMALRERSYLWYLIYNMNMLLFMAAFDGLLWKWLPMGISFQSISIYSLMFLHCIVASQFSRHFLHTRERFPRIDWLLRCVIIIVGLTLISLPLIGLNLYNLAASLYVLVSSAILLATGLYVWRKGFRYGSYYTLAWGLLLCSLMLSTAGSLGIELAISYGTDWVKLGICVELFILSLGLADRINALKEARYKADEQAQQARLEAVAQGRFLAKMSHEIRTPLNGVLGMLQLLRDTRLDSNQRFYVETINSSGNALISVINDILDYARIESGQVRLERIEFDIEQLLSDSCSLFTAEALKKNLEIYCSLDPEAPRLLIGDPTRLKQVLLNLMSNAVKFTEQGHIAVHVSRLAVAQDNAVRLQFDISDTGIGISADARHQLFMSFAQADSSTTRRYGGSGLGLTISQELAKLMGGHIRVESQPGTGSCFSFTLDFELVAATADIAAEASRGTTELRPAWLVSQNPAESASYRLLLMRFGYDPQPLTLDQLNSSQRSGLLLASTAELDQTQLASLNQALQAHRGTALVVCSVHLRQVLSACATSHCRLCNAPITPVQMHKALAELDMVSNNHATSTEYDLDVFPNPLGRSLSVLVAEDNPVNQMVVRGLLGKRGCMVKLVTNGAEALAVYRASPEQFQLILMDGEMPVMDGFEATRQIRAFERQHRLPAVTIVALTAHILESHRQAGVEAGMNDYLAKPVQRDALYAVIDALLNRDKAR</sequence>
<feature type="modified residue" description="4-aspartylphosphate" evidence="5">
    <location>
        <position position="846"/>
    </location>
</feature>
<evidence type="ECO:0000256" key="3">
    <source>
        <dbReference type="ARBA" id="ARBA00022553"/>
    </source>
</evidence>
<dbReference type="EMBL" id="QOVF01000001">
    <property type="protein sequence ID" value="KAA0696035.1"/>
    <property type="molecule type" value="Genomic_DNA"/>
</dbReference>
<dbReference type="CDD" id="cd17546">
    <property type="entry name" value="REC_hyHK_CKI1_RcsC-like"/>
    <property type="match status" value="1"/>
</dbReference>
<evidence type="ECO:0000313" key="11">
    <source>
        <dbReference type="Proteomes" id="UP000463138"/>
    </source>
</evidence>
<name>A0A7V7GVA9_9GAMM</name>
<dbReference type="SUPFAM" id="SSF52172">
    <property type="entry name" value="CheY-like"/>
    <property type="match status" value="1"/>
</dbReference>
<comment type="catalytic activity">
    <reaction evidence="1">
        <text>ATP + protein L-histidine = ADP + protein N-phospho-L-histidine.</text>
        <dbReference type="EC" id="2.7.13.3"/>
    </reaction>
</comment>
<feature type="transmembrane region" description="Helical" evidence="6">
    <location>
        <begin position="281"/>
        <end position="301"/>
    </location>
</feature>
<proteinExistence type="predicted"/>
<organism evidence="10 11">
    <name type="scientific">Halopseudomonas laoshanensis</name>
    <dbReference type="NCBI Taxonomy" id="2268758"/>
    <lineage>
        <taxon>Bacteria</taxon>
        <taxon>Pseudomonadati</taxon>
        <taxon>Pseudomonadota</taxon>
        <taxon>Gammaproteobacteria</taxon>
        <taxon>Pseudomonadales</taxon>
        <taxon>Pseudomonadaceae</taxon>
        <taxon>Halopseudomonas</taxon>
    </lineage>
</organism>
<keyword evidence="7" id="KW-0732">Signal</keyword>
<dbReference type="Gene3D" id="3.40.50.2300">
    <property type="match status" value="1"/>
</dbReference>
<accession>A0A7V7GVA9</accession>
<keyword evidence="10" id="KW-0418">Kinase</keyword>
<dbReference type="InterPro" id="IPR036097">
    <property type="entry name" value="HisK_dim/P_sf"/>
</dbReference>
<dbReference type="SUPFAM" id="SSF55874">
    <property type="entry name" value="ATPase domain of HSP90 chaperone/DNA topoisomerase II/histidine kinase"/>
    <property type="match status" value="1"/>
</dbReference>
<dbReference type="InterPro" id="IPR004358">
    <property type="entry name" value="Sig_transdc_His_kin-like_C"/>
</dbReference>
<feature type="signal peptide" evidence="7">
    <location>
        <begin position="1"/>
        <end position="22"/>
    </location>
</feature>
<reference evidence="10 11" key="1">
    <citation type="submission" date="2018-07" db="EMBL/GenBank/DDBJ databases">
        <title>Pseudomonas laoshanensis sp. nov., isolated from soil.</title>
        <authorList>
            <person name="Sun J."/>
            <person name="Yu L."/>
            <person name="Wang M."/>
            <person name="Zhang C."/>
        </authorList>
    </citation>
    <scope>NUCLEOTIDE SEQUENCE [LARGE SCALE GENOMIC DNA]</scope>
    <source>
        <strain evidence="10 11">Y22</strain>
    </source>
</reference>
<dbReference type="PROSITE" id="PS50109">
    <property type="entry name" value="HIS_KIN"/>
    <property type="match status" value="1"/>
</dbReference>
<comment type="caution">
    <text evidence="10">The sequence shown here is derived from an EMBL/GenBank/DDBJ whole genome shotgun (WGS) entry which is preliminary data.</text>
</comment>
<protein>
    <recommendedName>
        <fullName evidence="2">histidine kinase</fullName>
        <ecNumber evidence="2">2.7.13.3</ecNumber>
    </recommendedName>
</protein>
<keyword evidence="3 5" id="KW-0597">Phosphoprotein</keyword>
<keyword evidence="4" id="KW-0902">Two-component regulatory system</keyword>
<evidence type="ECO:0000256" key="5">
    <source>
        <dbReference type="PROSITE-ProRule" id="PRU00169"/>
    </source>
</evidence>
<dbReference type="Pfam" id="PF07696">
    <property type="entry name" value="7TMR-DISMED2"/>
    <property type="match status" value="1"/>
</dbReference>
<dbReference type="FunFam" id="3.30.565.10:FF:000010">
    <property type="entry name" value="Sensor histidine kinase RcsC"/>
    <property type="match status" value="1"/>
</dbReference>
<dbReference type="SMART" id="SM00448">
    <property type="entry name" value="REC"/>
    <property type="match status" value="1"/>
</dbReference>
<feature type="transmembrane region" description="Helical" evidence="6">
    <location>
        <begin position="307"/>
        <end position="328"/>
    </location>
</feature>
<evidence type="ECO:0000256" key="2">
    <source>
        <dbReference type="ARBA" id="ARBA00012438"/>
    </source>
</evidence>
<dbReference type="InterPro" id="IPR005467">
    <property type="entry name" value="His_kinase_dom"/>
</dbReference>
<dbReference type="InterPro" id="IPR011623">
    <property type="entry name" value="7TMR_DISM_rcpt_extracell_dom1"/>
</dbReference>
<dbReference type="EC" id="2.7.13.3" evidence="2"/>
<evidence type="ECO:0000256" key="6">
    <source>
        <dbReference type="SAM" id="Phobius"/>
    </source>
</evidence>
<keyword evidence="11" id="KW-1185">Reference proteome</keyword>
<dbReference type="SUPFAM" id="SSF47384">
    <property type="entry name" value="Homodimeric domain of signal transducing histidine kinase"/>
    <property type="match status" value="1"/>
</dbReference>
<dbReference type="Pfam" id="PF02518">
    <property type="entry name" value="HATPase_c"/>
    <property type="match status" value="1"/>
</dbReference>
<dbReference type="PANTHER" id="PTHR45339:SF1">
    <property type="entry name" value="HYBRID SIGNAL TRANSDUCTION HISTIDINE KINASE J"/>
    <property type="match status" value="1"/>
</dbReference>
<keyword evidence="10" id="KW-0808">Transferase</keyword>
<dbReference type="CDD" id="cd16922">
    <property type="entry name" value="HATPase_EvgS-ArcB-TorS-like"/>
    <property type="match status" value="1"/>
</dbReference>
<feature type="domain" description="Response regulatory" evidence="9">
    <location>
        <begin position="795"/>
        <end position="916"/>
    </location>
</feature>
<dbReference type="CDD" id="cd00082">
    <property type="entry name" value="HisKA"/>
    <property type="match status" value="1"/>
</dbReference>
<dbReference type="InterPro" id="IPR001789">
    <property type="entry name" value="Sig_transdc_resp-reg_receiver"/>
</dbReference>
<dbReference type="Pfam" id="PF00512">
    <property type="entry name" value="HisKA"/>
    <property type="match status" value="1"/>
</dbReference>
<dbReference type="PANTHER" id="PTHR45339">
    <property type="entry name" value="HYBRID SIGNAL TRANSDUCTION HISTIDINE KINASE J"/>
    <property type="match status" value="1"/>
</dbReference>
<keyword evidence="6" id="KW-0812">Transmembrane</keyword>
<feature type="transmembrane region" description="Helical" evidence="6">
    <location>
        <begin position="249"/>
        <end position="269"/>
    </location>
</feature>